<evidence type="ECO:0000313" key="3">
    <source>
        <dbReference type="Proteomes" id="UP000008963"/>
    </source>
</evidence>
<dbReference type="KEGG" id="bmx:BMS_1977"/>
<reference evidence="3" key="1">
    <citation type="journal article" date="2013" name="ISME J.">
        <title>A small predatory core genome in the divergent marine Bacteriovorax marinus SJ and the terrestrial Bdellovibrio bacteriovorus.</title>
        <authorList>
            <person name="Crossman L.C."/>
            <person name="Chen H."/>
            <person name="Cerdeno-Tarraga A.M."/>
            <person name="Brooks K."/>
            <person name="Quail M.A."/>
            <person name="Pineiro S.A."/>
            <person name="Hobley L."/>
            <person name="Sockett R.E."/>
            <person name="Bentley S.D."/>
            <person name="Parkhill J."/>
            <person name="Williams H.N."/>
            <person name="Stine O.C."/>
        </authorList>
    </citation>
    <scope>NUCLEOTIDE SEQUENCE [LARGE SCALE GENOMIC DNA]</scope>
    <source>
        <strain evidence="3">ATCC BAA-682 / DSM 15412 / SJ</strain>
    </source>
</reference>
<dbReference type="EMBL" id="FQ312005">
    <property type="protein sequence ID" value="CBW26792.1"/>
    <property type="molecule type" value="Genomic_DNA"/>
</dbReference>
<protein>
    <submittedName>
        <fullName evidence="2">Membrane protein</fullName>
    </submittedName>
</protein>
<evidence type="ECO:0000256" key="1">
    <source>
        <dbReference type="SAM" id="SignalP"/>
    </source>
</evidence>
<keyword evidence="1" id="KW-0732">Signal</keyword>
<dbReference type="Proteomes" id="UP000008963">
    <property type="component" value="Chromosome"/>
</dbReference>
<keyword evidence="3" id="KW-1185">Reference proteome</keyword>
<dbReference type="AlphaFoldDB" id="E1X2M5"/>
<organism evidence="2 3">
    <name type="scientific">Halobacteriovorax marinus (strain ATCC BAA-682 / DSM 15412 / SJ)</name>
    <name type="common">Bacteriovorax marinus</name>
    <dbReference type="NCBI Taxonomy" id="862908"/>
    <lineage>
        <taxon>Bacteria</taxon>
        <taxon>Pseudomonadati</taxon>
        <taxon>Bdellovibrionota</taxon>
        <taxon>Bacteriovoracia</taxon>
        <taxon>Bacteriovoracales</taxon>
        <taxon>Halobacteriovoraceae</taxon>
        <taxon>Halobacteriovorax</taxon>
    </lineage>
</organism>
<feature type="signal peptide" evidence="1">
    <location>
        <begin position="1"/>
        <end position="21"/>
    </location>
</feature>
<evidence type="ECO:0000313" key="2">
    <source>
        <dbReference type="EMBL" id="CBW26792.1"/>
    </source>
</evidence>
<dbReference type="STRING" id="862908.BMS_1977"/>
<sequence length="202" mass="21776">MKNIKIISLFTFLVLSSNSFAGILVEPFIGYGIGSSEYTTGSLTADAKNTGPQFGARLGYTAFGFMGGLEYRKTSGSLSYDKHTGGGTWTNSGVDQDYSGTEIGAFLGYELPILLRAYVGYTFNTKWEFDKNGAWIGAANDELSGNTTTLGVGFTGLPFVSLNLEFRMIELDKYKDVSLGTETSTDFSSNEVVFGVSLPLDL</sequence>
<accession>E1X2M5</accession>
<feature type="chain" id="PRO_5003154710" evidence="1">
    <location>
        <begin position="22"/>
        <end position="202"/>
    </location>
</feature>
<gene>
    <name evidence="2" type="ordered locus">BMS_1977</name>
</gene>
<dbReference type="HOGENOM" id="CLU_1544637_0_0_7"/>
<proteinExistence type="predicted"/>
<name>E1X2M5_HALMS</name>
<dbReference type="OrthoDB" id="5292760at2"/>
<dbReference type="RefSeq" id="WP_014244573.1">
    <property type="nucleotide sequence ID" value="NC_016620.1"/>
</dbReference>
<dbReference type="PATRIC" id="fig|862908.3.peg.1876"/>